<dbReference type="KEGG" id="crw:CROST_029680"/>
<protein>
    <submittedName>
        <fullName evidence="1">Uncharacterized protein</fullName>
    </submittedName>
</protein>
<dbReference type="STRING" id="84029.CROST_26350"/>
<dbReference type="InterPro" id="IPR007553">
    <property type="entry name" value="2-thiour_desulf"/>
</dbReference>
<dbReference type="Pfam" id="PF04463">
    <property type="entry name" value="2-thiour_desulf"/>
    <property type="match status" value="1"/>
</dbReference>
<dbReference type="PANTHER" id="PTHR30087">
    <property type="entry name" value="INNER MEMBRANE PROTEIN"/>
    <property type="match status" value="1"/>
</dbReference>
<name>A0A1S8M8S5_9CLOT</name>
<proteinExistence type="predicted"/>
<dbReference type="RefSeq" id="WP_077833900.1">
    <property type="nucleotide sequence ID" value="NZ_CP096983.1"/>
</dbReference>
<accession>A0A1S8M8S5</accession>
<dbReference type="PANTHER" id="PTHR30087:SF1">
    <property type="entry name" value="HYPOTHETICAL CYTOSOLIC PROTEIN"/>
    <property type="match status" value="1"/>
</dbReference>
<evidence type="ECO:0000313" key="1">
    <source>
        <dbReference type="EMBL" id="URZ12251.1"/>
    </source>
</evidence>
<sequence length="150" mass="16249">MKEESIIVSACLLGVNCKYSGENNFSDKVKEICKGKKVIPVCPEQLGGMSTPRNPAEIINGTGKEVLEKNAKVIDNKGRDVTAYFIKGAEETFKIAKLFNCKKAILKAKSPSCGVGEIYNGTFSKTLVKGNGVTAEILKKNGIEIITELY</sequence>
<dbReference type="Proteomes" id="UP000190951">
    <property type="component" value="Chromosome"/>
</dbReference>
<gene>
    <name evidence="1" type="ORF">CROST_029680</name>
</gene>
<organism evidence="1 2">
    <name type="scientific">Clostridium felsineum</name>
    <dbReference type="NCBI Taxonomy" id="36839"/>
    <lineage>
        <taxon>Bacteria</taxon>
        <taxon>Bacillati</taxon>
        <taxon>Bacillota</taxon>
        <taxon>Clostridia</taxon>
        <taxon>Eubacteriales</taxon>
        <taxon>Clostridiaceae</taxon>
        <taxon>Clostridium</taxon>
    </lineage>
</organism>
<dbReference type="AlphaFoldDB" id="A0A1S8M8S5"/>
<dbReference type="EMBL" id="CP096983">
    <property type="protein sequence ID" value="URZ12251.1"/>
    <property type="molecule type" value="Genomic_DNA"/>
</dbReference>
<reference evidence="1 2" key="1">
    <citation type="submission" date="2022-04" db="EMBL/GenBank/DDBJ databases">
        <title>Genome sequence of C. roseum typestrain.</title>
        <authorList>
            <person name="Poehlein A."/>
            <person name="Schoch T."/>
            <person name="Duerre P."/>
            <person name="Daniel R."/>
        </authorList>
    </citation>
    <scope>NUCLEOTIDE SEQUENCE [LARGE SCALE GENOMIC DNA]</scope>
    <source>
        <strain evidence="1 2">DSM 7320</strain>
    </source>
</reference>
<keyword evidence="2" id="KW-1185">Reference proteome</keyword>
<evidence type="ECO:0000313" key="2">
    <source>
        <dbReference type="Proteomes" id="UP000190951"/>
    </source>
</evidence>